<sequence>MLSLQTWILNMGYVSISFAKILLQVTRPRVVLLGNLSRTTIYTNIQQYPEATRLLDLYLLRVDCAIHFSNSNYVRERIRRWLRDEEEQLQEKNLPQTEFLIVEMSRK</sequence>
<dbReference type="AlphaFoldDB" id="A0A8T3B891"/>
<evidence type="ECO:0000259" key="1">
    <source>
        <dbReference type="PROSITE" id="PS50801"/>
    </source>
</evidence>
<dbReference type="SMR" id="A0A8T3B891"/>
<name>A0A8T3B891_DENNO</name>
<dbReference type="Proteomes" id="UP000829196">
    <property type="component" value="Unassembled WGS sequence"/>
</dbReference>
<feature type="domain" description="STAS" evidence="1">
    <location>
        <begin position="47"/>
        <end position="107"/>
    </location>
</feature>
<accession>A0A8T3B891</accession>
<proteinExistence type="predicted"/>
<organism evidence="2 3">
    <name type="scientific">Dendrobium nobile</name>
    <name type="common">Orchid</name>
    <dbReference type="NCBI Taxonomy" id="94219"/>
    <lineage>
        <taxon>Eukaryota</taxon>
        <taxon>Viridiplantae</taxon>
        <taxon>Streptophyta</taxon>
        <taxon>Embryophyta</taxon>
        <taxon>Tracheophyta</taxon>
        <taxon>Spermatophyta</taxon>
        <taxon>Magnoliopsida</taxon>
        <taxon>Liliopsida</taxon>
        <taxon>Asparagales</taxon>
        <taxon>Orchidaceae</taxon>
        <taxon>Epidendroideae</taxon>
        <taxon>Malaxideae</taxon>
        <taxon>Dendrobiinae</taxon>
        <taxon>Dendrobium</taxon>
    </lineage>
</organism>
<dbReference type="Gene3D" id="3.30.750.24">
    <property type="entry name" value="STAS domain"/>
    <property type="match status" value="1"/>
</dbReference>
<dbReference type="InterPro" id="IPR036513">
    <property type="entry name" value="STAS_dom_sf"/>
</dbReference>
<evidence type="ECO:0000313" key="2">
    <source>
        <dbReference type="EMBL" id="KAI0507653.1"/>
    </source>
</evidence>
<dbReference type="InterPro" id="IPR002645">
    <property type="entry name" value="STAS_dom"/>
</dbReference>
<dbReference type="OrthoDB" id="288203at2759"/>
<evidence type="ECO:0000313" key="3">
    <source>
        <dbReference type="Proteomes" id="UP000829196"/>
    </source>
</evidence>
<protein>
    <recommendedName>
        <fullName evidence="1">STAS domain-containing protein</fullName>
    </recommendedName>
</protein>
<dbReference type="GO" id="GO:0055085">
    <property type="term" value="P:transmembrane transport"/>
    <property type="evidence" value="ECO:0007669"/>
    <property type="project" value="InterPro"/>
</dbReference>
<dbReference type="EMBL" id="JAGYWB010000010">
    <property type="protein sequence ID" value="KAI0507653.1"/>
    <property type="molecule type" value="Genomic_DNA"/>
</dbReference>
<comment type="caution">
    <text evidence="2">The sequence shown here is derived from an EMBL/GenBank/DDBJ whole genome shotgun (WGS) entry which is preliminary data.</text>
</comment>
<keyword evidence="3" id="KW-1185">Reference proteome</keyword>
<dbReference type="PANTHER" id="PTHR11814">
    <property type="entry name" value="SULFATE TRANSPORTER"/>
    <property type="match status" value="1"/>
</dbReference>
<dbReference type="InterPro" id="IPR001902">
    <property type="entry name" value="SLC26A/SulP_fam"/>
</dbReference>
<reference evidence="2" key="1">
    <citation type="journal article" date="2022" name="Front. Genet.">
        <title>Chromosome-Scale Assembly of the Dendrobium nobile Genome Provides Insights Into the Molecular Mechanism of the Biosynthesis of the Medicinal Active Ingredient of Dendrobium.</title>
        <authorList>
            <person name="Xu Q."/>
            <person name="Niu S.-C."/>
            <person name="Li K.-L."/>
            <person name="Zheng P.-J."/>
            <person name="Zhang X.-J."/>
            <person name="Jia Y."/>
            <person name="Liu Y."/>
            <person name="Niu Y.-X."/>
            <person name="Yu L.-H."/>
            <person name="Chen D.-F."/>
            <person name="Zhang G.-Q."/>
        </authorList>
    </citation>
    <scope>NUCLEOTIDE SEQUENCE</scope>
    <source>
        <tissue evidence="2">Leaf</tissue>
    </source>
</reference>
<dbReference type="GO" id="GO:0016020">
    <property type="term" value="C:membrane"/>
    <property type="evidence" value="ECO:0007669"/>
    <property type="project" value="InterPro"/>
</dbReference>
<gene>
    <name evidence="2" type="ORF">KFK09_013780</name>
</gene>
<dbReference type="PROSITE" id="PS50801">
    <property type="entry name" value="STAS"/>
    <property type="match status" value="1"/>
</dbReference>